<protein>
    <submittedName>
        <fullName evidence="2">Uncharacterized protein</fullName>
    </submittedName>
</protein>
<evidence type="ECO:0000256" key="1">
    <source>
        <dbReference type="SAM" id="MobiDB-lite"/>
    </source>
</evidence>
<dbReference type="KEGG" id="tsv:DSM104635_01800"/>
<sequence>MIRFVGVIRIVIFSTGGAGLAKRSPKQSHSAPLGAGRKFHQRPDDAYCARFRAHIIKHGTPVTFPGLAWTKPDPDDPPKPLTDFATPETLRKRVPKSPCPICSPHSPKYYEGKLCWSAGDKRVRAIGHECGHDFYDGDTYADEVREFEEKAAEDAARGYLQDAISKLPEHVILARWSMRDFDALFAAREDLVATVTKRASQELLRALDAQGRLSVEIETGARDGQGRRVAMRQSVTSRVSVAGLKVRAKARNELTELALLVGGAVVLRRHAHPLWRDDVSQAEAVAAMDREQVVALERLCRTFEDTRNCVDQEVADLRALLSATNLTELSRWGTHLHCPTPFWISHGPSGVTAGKGPHTGSAGRRIRNLPYS</sequence>
<dbReference type="AlphaFoldDB" id="A0A6I6MIM3"/>
<feature type="region of interest" description="Disordered" evidence="1">
    <location>
        <begin position="19"/>
        <end position="38"/>
    </location>
</feature>
<keyword evidence="3" id="KW-1185">Reference proteome</keyword>
<gene>
    <name evidence="2" type="ORF">DSM104635_01800</name>
</gene>
<reference evidence="3" key="1">
    <citation type="submission" date="2019-12" db="EMBL/GenBank/DDBJ databases">
        <title>Complete genome of Terracaulis silvestris 0127_4.</title>
        <authorList>
            <person name="Vieira S."/>
            <person name="Riedel T."/>
            <person name="Sproer C."/>
            <person name="Pascual J."/>
            <person name="Boedeker C."/>
            <person name="Overmann J."/>
        </authorList>
    </citation>
    <scope>NUCLEOTIDE SEQUENCE [LARGE SCALE GENOMIC DNA]</scope>
    <source>
        <strain evidence="3">0127_4</strain>
    </source>
</reference>
<organism evidence="2 3">
    <name type="scientific">Terricaulis silvestris</name>
    <dbReference type="NCBI Taxonomy" id="2686094"/>
    <lineage>
        <taxon>Bacteria</taxon>
        <taxon>Pseudomonadati</taxon>
        <taxon>Pseudomonadota</taxon>
        <taxon>Alphaproteobacteria</taxon>
        <taxon>Caulobacterales</taxon>
        <taxon>Caulobacteraceae</taxon>
        <taxon>Terricaulis</taxon>
    </lineage>
</organism>
<evidence type="ECO:0000313" key="2">
    <source>
        <dbReference type="EMBL" id="QGZ94965.1"/>
    </source>
</evidence>
<dbReference type="EMBL" id="CP047045">
    <property type="protein sequence ID" value="QGZ94965.1"/>
    <property type="molecule type" value="Genomic_DNA"/>
</dbReference>
<accession>A0A6I6MIM3</accession>
<dbReference type="Proteomes" id="UP000431269">
    <property type="component" value="Chromosome"/>
</dbReference>
<dbReference type="RefSeq" id="WP_158765861.1">
    <property type="nucleotide sequence ID" value="NZ_CP047045.1"/>
</dbReference>
<name>A0A6I6MIM3_9CAUL</name>
<proteinExistence type="predicted"/>
<evidence type="ECO:0000313" key="3">
    <source>
        <dbReference type="Proteomes" id="UP000431269"/>
    </source>
</evidence>
<feature type="region of interest" description="Disordered" evidence="1">
    <location>
        <begin position="349"/>
        <end position="372"/>
    </location>
</feature>